<gene>
    <name evidence="2" type="ORF">EJA03_06045</name>
</gene>
<dbReference type="InterPro" id="IPR015102">
    <property type="entry name" value="Tscrpt_reg_HTH_FeoC"/>
</dbReference>
<dbReference type="InterPro" id="IPR036390">
    <property type="entry name" value="WH_DNA-bd_sf"/>
</dbReference>
<comment type="caution">
    <text evidence="2">The sequence shown here is derived from an EMBL/GenBank/DDBJ whole genome shotgun (WGS) entry which is preliminary data.</text>
</comment>
<dbReference type="SUPFAM" id="SSF46785">
    <property type="entry name" value="Winged helix' DNA-binding domain"/>
    <property type="match status" value="1"/>
</dbReference>
<dbReference type="OrthoDB" id="467062at2"/>
<evidence type="ECO:0000313" key="3">
    <source>
        <dbReference type="Proteomes" id="UP000269041"/>
    </source>
</evidence>
<feature type="domain" description="Transcriptional regulator HTH-type FeoC" evidence="1">
    <location>
        <begin position="2"/>
        <end position="67"/>
    </location>
</feature>
<dbReference type="EMBL" id="RSFA01000018">
    <property type="protein sequence ID" value="RSD32014.1"/>
    <property type="molecule type" value="Genomic_DNA"/>
</dbReference>
<name>A0A427U5W2_9VIBR</name>
<dbReference type="InterPro" id="IPR036388">
    <property type="entry name" value="WH-like_DNA-bd_sf"/>
</dbReference>
<accession>A0A427U5W2</accession>
<sequence>MILKALKSYVVQQGCVSQKALAKKFSMSEDGVDAMIEVWIRKGAISRLVDTNNVHKITRIRYCANCADGLSLTVTM</sequence>
<protein>
    <submittedName>
        <fullName evidence="2">Iron transporter FeoC</fullName>
    </submittedName>
</protein>
<dbReference type="Gene3D" id="1.10.10.10">
    <property type="entry name" value="Winged helix-like DNA-binding domain superfamily/Winged helix DNA-binding domain"/>
    <property type="match status" value="1"/>
</dbReference>
<dbReference type="Proteomes" id="UP000269041">
    <property type="component" value="Unassembled WGS sequence"/>
</dbReference>
<evidence type="ECO:0000313" key="2">
    <source>
        <dbReference type="EMBL" id="RSD32014.1"/>
    </source>
</evidence>
<reference evidence="2 3" key="1">
    <citation type="submission" date="2018-12" db="EMBL/GenBank/DDBJ databases">
        <title>Genomic taxonomy of the Vibrionaceae family.</title>
        <authorList>
            <person name="Gomez-Gil B."/>
            <person name="Enciso-Ibarra K."/>
        </authorList>
    </citation>
    <scope>NUCLEOTIDE SEQUENCE [LARGE SCALE GENOMIC DNA]</scope>
    <source>
        <strain evidence="2 3">CAIM 594</strain>
    </source>
</reference>
<organism evidence="2 3">
    <name type="scientific">Vibrio pectenicida</name>
    <dbReference type="NCBI Taxonomy" id="62763"/>
    <lineage>
        <taxon>Bacteria</taxon>
        <taxon>Pseudomonadati</taxon>
        <taxon>Pseudomonadota</taxon>
        <taxon>Gammaproteobacteria</taxon>
        <taxon>Vibrionales</taxon>
        <taxon>Vibrionaceae</taxon>
        <taxon>Vibrio</taxon>
    </lineage>
</organism>
<proteinExistence type="predicted"/>
<keyword evidence="3" id="KW-1185">Reference proteome</keyword>
<dbReference type="RefSeq" id="WP_125320342.1">
    <property type="nucleotide sequence ID" value="NZ_AP024889.1"/>
</dbReference>
<dbReference type="Pfam" id="PF09012">
    <property type="entry name" value="FeoC"/>
    <property type="match status" value="1"/>
</dbReference>
<dbReference type="AlphaFoldDB" id="A0A427U5W2"/>
<evidence type="ECO:0000259" key="1">
    <source>
        <dbReference type="Pfam" id="PF09012"/>
    </source>
</evidence>